<gene>
    <name evidence="1" type="ORF">LCGC14_1627880</name>
</gene>
<dbReference type="EMBL" id="LAZR01013389">
    <property type="protein sequence ID" value="KKM22191.1"/>
    <property type="molecule type" value="Genomic_DNA"/>
</dbReference>
<evidence type="ECO:0000313" key="1">
    <source>
        <dbReference type="EMBL" id="KKM22191.1"/>
    </source>
</evidence>
<dbReference type="AlphaFoldDB" id="A0A0F9I3I9"/>
<sequence length="103" mass="11020">MAALTDCPGIEHPLHPIAGFQQLTIIGDVVGLTVPQDAVMALVNVQDADVYWRDDGTDPNHDTGMLAKQDTTFAVCGGAMGTIKFIWDDITAAINVSYYGNPK</sequence>
<accession>A0A0F9I3I9</accession>
<reference evidence="1" key="1">
    <citation type="journal article" date="2015" name="Nature">
        <title>Complex archaea that bridge the gap between prokaryotes and eukaryotes.</title>
        <authorList>
            <person name="Spang A."/>
            <person name="Saw J.H."/>
            <person name="Jorgensen S.L."/>
            <person name="Zaremba-Niedzwiedzka K."/>
            <person name="Martijn J."/>
            <person name="Lind A.E."/>
            <person name="van Eijk R."/>
            <person name="Schleper C."/>
            <person name="Guy L."/>
            <person name="Ettema T.J."/>
        </authorList>
    </citation>
    <scope>NUCLEOTIDE SEQUENCE</scope>
</reference>
<proteinExistence type="predicted"/>
<name>A0A0F9I3I9_9ZZZZ</name>
<comment type="caution">
    <text evidence="1">The sequence shown here is derived from an EMBL/GenBank/DDBJ whole genome shotgun (WGS) entry which is preliminary data.</text>
</comment>
<protein>
    <submittedName>
        <fullName evidence="1">Uncharacterized protein</fullName>
    </submittedName>
</protein>
<organism evidence="1">
    <name type="scientific">marine sediment metagenome</name>
    <dbReference type="NCBI Taxonomy" id="412755"/>
    <lineage>
        <taxon>unclassified sequences</taxon>
        <taxon>metagenomes</taxon>
        <taxon>ecological metagenomes</taxon>
    </lineage>
</organism>